<proteinExistence type="inferred from homology"/>
<keyword evidence="4" id="KW-1185">Reference proteome</keyword>
<comment type="similarity">
    <text evidence="1 2">Belongs to the OprB family.</text>
</comment>
<gene>
    <name evidence="3" type="ORF">PHA72_26995</name>
</gene>
<keyword evidence="2" id="KW-0732">Signal</keyword>
<evidence type="ECO:0000256" key="2">
    <source>
        <dbReference type="RuleBase" id="RU363072"/>
    </source>
</evidence>
<dbReference type="PANTHER" id="PTHR37944:SF1">
    <property type="entry name" value="PORIN B"/>
    <property type="match status" value="1"/>
</dbReference>
<name>A0AAX3LIM7_9ENTR</name>
<sequence length="444" mass="50092">MMTELNKTLIPLMVALLQVSPFALADQSFWNGTVLGFEAPQPGLLGNMLGIRPILTENGFTYNLGYLTQSAYNASGGYDHNGRVAFIDQLALMFNQDLERWTGIPDARIEGNIVNRNHNDDLTSRRLQDTRVNETDLAQESYGGQSITRLGWLTFARSFDDRRLTWRIGMMNKNQTFDQIVPCDFQTLALCGGKSAYSYTWSNWNVHTWGTTFEYKLRPELTLKSGVIEYNTERSSRSHAWSWSTKGSKGVLLPVELEARTHVYGLPGAYNLGVLFTNARRADLYTADSDKNYNRTWFVWGGLNQQLAQQAGDPNRGLSASFNFSVADQRSVALHSVIAASLRYRGLFDARPEDWIGLGVSYMDVSDHYARNQAYLNQVNGVSDYNNPLYSPVPGHAVNAEFYYRFAPVPWLSLQPGLQYWHRPGGLKETQDAWVVGLKTIVAF</sequence>
<dbReference type="Gene3D" id="2.40.160.180">
    <property type="entry name" value="Carbohydrate-selective porin OprB"/>
    <property type="match status" value="1"/>
</dbReference>
<dbReference type="RefSeq" id="WP_271661478.1">
    <property type="nucleotide sequence ID" value="NZ_CP116348.1"/>
</dbReference>
<evidence type="ECO:0000256" key="1">
    <source>
        <dbReference type="ARBA" id="ARBA00008769"/>
    </source>
</evidence>
<geneLocation type="plasmid" evidence="3 4">
    <name>unnamed1</name>
</geneLocation>
<dbReference type="PANTHER" id="PTHR37944">
    <property type="entry name" value="PORIN B"/>
    <property type="match status" value="1"/>
</dbReference>
<accession>A0AAX3LIM7</accession>
<protein>
    <submittedName>
        <fullName evidence="3">Carbohydrate porin</fullName>
    </submittedName>
</protein>
<dbReference type="Proteomes" id="UP001210538">
    <property type="component" value="Plasmid unnamed1"/>
</dbReference>
<evidence type="ECO:0000313" key="3">
    <source>
        <dbReference type="EMBL" id="WCE15981.1"/>
    </source>
</evidence>
<evidence type="ECO:0000313" key="4">
    <source>
        <dbReference type="Proteomes" id="UP001210538"/>
    </source>
</evidence>
<keyword evidence="3" id="KW-0614">Plasmid</keyword>
<dbReference type="EMBL" id="CP116348">
    <property type="protein sequence ID" value="WCE15981.1"/>
    <property type="molecule type" value="Genomic_DNA"/>
</dbReference>
<dbReference type="InterPro" id="IPR007049">
    <property type="entry name" value="Carb-sel_porin_OprB"/>
</dbReference>
<dbReference type="InterPro" id="IPR052932">
    <property type="entry name" value="OprB_Porin"/>
</dbReference>
<organism evidence="3 4">
    <name type="scientific">Enterobacter ludwigii</name>
    <dbReference type="NCBI Taxonomy" id="299767"/>
    <lineage>
        <taxon>Bacteria</taxon>
        <taxon>Pseudomonadati</taxon>
        <taxon>Pseudomonadota</taxon>
        <taxon>Gammaproteobacteria</taxon>
        <taxon>Enterobacterales</taxon>
        <taxon>Enterobacteriaceae</taxon>
        <taxon>Enterobacter</taxon>
        <taxon>Enterobacter cloacae complex</taxon>
    </lineage>
</organism>
<dbReference type="AlphaFoldDB" id="A0AAX3LIM7"/>
<dbReference type="Pfam" id="PF04966">
    <property type="entry name" value="OprB"/>
    <property type="match status" value="1"/>
</dbReference>
<dbReference type="GO" id="GO:0015288">
    <property type="term" value="F:porin activity"/>
    <property type="evidence" value="ECO:0007669"/>
    <property type="project" value="InterPro"/>
</dbReference>
<dbReference type="GO" id="GO:0008643">
    <property type="term" value="P:carbohydrate transport"/>
    <property type="evidence" value="ECO:0007669"/>
    <property type="project" value="InterPro"/>
</dbReference>
<feature type="chain" id="PRO_5043107793" evidence="2">
    <location>
        <begin position="26"/>
        <end position="444"/>
    </location>
</feature>
<dbReference type="InterPro" id="IPR038673">
    <property type="entry name" value="OprB_sf"/>
</dbReference>
<feature type="signal peptide" evidence="2">
    <location>
        <begin position="1"/>
        <end position="25"/>
    </location>
</feature>
<dbReference type="GO" id="GO:0016020">
    <property type="term" value="C:membrane"/>
    <property type="evidence" value="ECO:0007669"/>
    <property type="project" value="InterPro"/>
</dbReference>
<reference evidence="3 4" key="1">
    <citation type="submission" date="2023-01" db="EMBL/GenBank/DDBJ databases">
        <title>Genome sequence resource and annotation of Enterobacter ludwigii, an economically important pathogen of seedling wilt with strawberry.</title>
        <authorList>
            <person name="Xie Y."/>
        </authorList>
    </citation>
    <scope>NUCLEOTIDE SEQUENCE [LARGE SCALE GENOMIC DNA]</scope>
    <source>
        <strain evidence="3 4">CM-TZ4</strain>
        <plasmid evidence="3 4">unnamed1</plasmid>
    </source>
</reference>